<dbReference type="AlphaFoldDB" id="A0A0B7ARI5"/>
<evidence type="ECO:0000256" key="1">
    <source>
        <dbReference type="SAM" id="MobiDB-lite"/>
    </source>
</evidence>
<feature type="region of interest" description="Disordered" evidence="1">
    <location>
        <begin position="1"/>
        <end position="38"/>
    </location>
</feature>
<sequence length="82" mass="9650">FGEDGNGGHSSWSTRQGMTKKKKAAGHQRDIEHDAGGRGEFDRVKEKISHFHDFWYSFNLLRFSVTFDIRFINMIFLCLYYI</sequence>
<reference evidence="2" key="1">
    <citation type="submission" date="2014-12" db="EMBL/GenBank/DDBJ databases">
        <title>Insight into the proteome of Arion vulgaris.</title>
        <authorList>
            <person name="Aradska J."/>
            <person name="Bulat T."/>
            <person name="Smidak R."/>
            <person name="Sarate P."/>
            <person name="Gangsoo J."/>
            <person name="Sialana F."/>
            <person name="Bilban M."/>
            <person name="Lubec G."/>
        </authorList>
    </citation>
    <scope>NUCLEOTIDE SEQUENCE</scope>
    <source>
        <tissue evidence="2">Skin</tissue>
    </source>
</reference>
<accession>A0A0B7ARI5</accession>
<feature type="compositionally biased region" description="Basic and acidic residues" evidence="1">
    <location>
        <begin position="27"/>
        <end position="38"/>
    </location>
</feature>
<proteinExistence type="predicted"/>
<name>A0A0B7ARI5_9EUPU</name>
<feature type="non-terminal residue" evidence="2">
    <location>
        <position position="1"/>
    </location>
</feature>
<evidence type="ECO:0000313" key="2">
    <source>
        <dbReference type="EMBL" id="CEK83207.1"/>
    </source>
</evidence>
<organism evidence="2">
    <name type="scientific">Arion vulgaris</name>
    <dbReference type="NCBI Taxonomy" id="1028688"/>
    <lineage>
        <taxon>Eukaryota</taxon>
        <taxon>Metazoa</taxon>
        <taxon>Spiralia</taxon>
        <taxon>Lophotrochozoa</taxon>
        <taxon>Mollusca</taxon>
        <taxon>Gastropoda</taxon>
        <taxon>Heterobranchia</taxon>
        <taxon>Euthyneura</taxon>
        <taxon>Panpulmonata</taxon>
        <taxon>Eupulmonata</taxon>
        <taxon>Stylommatophora</taxon>
        <taxon>Helicina</taxon>
        <taxon>Arionoidea</taxon>
        <taxon>Arionidae</taxon>
        <taxon>Arion</taxon>
    </lineage>
</organism>
<protein>
    <submittedName>
        <fullName evidence="2">Uncharacterized protein</fullName>
    </submittedName>
</protein>
<gene>
    <name evidence="2" type="primary">ORF135831</name>
</gene>
<feature type="non-terminal residue" evidence="2">
    <location>
        <position position="82"/>
    </location>
</feature>
<dbReference type="EMBL" id="HACG01036342">
    <property type="protein sequence ID" value="CEK83207.1"/>
    <property type="molecule type" value="Transcribed_RNA"/>
</dbReference>